<name>A0ABU6WQZ4_9FABA</name>
<keyword evidence="3" id="KW-1185">Reference proteome</keyword>
<gene>
    <name evidence="2" type="ORF">PIB30_074704</name>
</gene>
<organism evidence="2 3">
    <name type="scientific">Stylosanthes scabra</name>
    <dbReference type="NCBI Taxonomy" id="79078"/>
    <lineage>
        <taxon>Eukaryota</taxon>
        <taxon>Viridiplantae</taxon>
        <taxon>Streptophyta</taxon>
        <taxon>Embryophyta</taxon>
        <taxon>Tracheophyta</taxon>
        <taxon>Spermatophyta</taxon>
        <taxon>Magnoliopsida</taxon>
        <taxon>eudicotyledons</taxon>
        <taxon>Gunneridae</taxon>
        <taxon>Pentapetalae</taxon>
        <taxon>rosids</taxon>
        <taxon>fabids</taxon>
        <taxon>Fabales</taxon>
        <taxon>Fabaceae</taxon>
        <taxon>Papilionoideae</taxon>
        <taxon>50 kb inversion clade</taxon>
        <taxon>dalbergioids sensu lato</taxon>
        <taxon>Dalbergieae</taxon>
        <taxon>Pterocarpus clade</taxon>
        <taxon>Stylosanthes</taxon>
    </lineage>
</organism>
<sequence>MQSSSEDSSNRSSNSHGALSYDLSEVWPPPPSCPKVDDIFDVAALISPLSLFRNTAAVPPIPMLLQNALSVLYFRSENIEEGEGTNLSERAPQLRRQQSQPAAARDSTSIPPQQQELAPATAAAAAPRSSSLHRQHLVQRRREEG</sequence>
<evidence type="ECO:0000313" key="3">
    <source>
        <dbReference type="Proteomes" id="UP001341840"/>
    </source>
</evidence>
<feature type="region of interest" description="Disordered" evidence="1">
    <location>
        <begin position="82"/>
        <end position="145"/>
    </location>
</feature>
<feature type="region of interest" description="Disordered" evidence="1">
    <location>
        <begin position="1"/>
        <end position="27"/>
    </location>
</feature>
<feature type="compositionally biased region" description="Low complexity" evidence="1">
    <location>
        <begin position="1"/>
        <end position="15"/>
    </location>
</feature>
<reference evidence="2 3" key="1">
    <citation type="journal article" date="2023" name="Plants (Basel)">
        <title>Bridging the Gap: Combining Genomics and Transcriptomics Approaches to Understand Stylosanthes scabra, an Orphan Legume from the Brazilian Caatinga.</title>
        <authorList>
            <person name="Ferreira-Neto J.R.C."/>
            <person name="da Silva M.D."/>
            <person name="Binneck E."/>
            <person name="de Melo N.F."/>
            <person name="da Silva R.H."/>
            <person name="de Melo A.L.T.M."/>
            <person name="Pandolfi V."/>
            <person name="Bustamante F.O."/>
            <person name="Brasileiro-Vidal A.C."/>
            <person name="Benko-Iseppon A.M."/>
        </authorList>
    </citation>
    <scope>NUCLEOTIDE SEQUENCE [LARGE SCALE GENOMIC DNA]</scope>
    <source>
        <tissue evidence="2">Leaves</tissue>
    </source>
</reference>
<proteinExistence type="predicted"/>
<feature type="compositionally biased region" description="Low complexity" evidence="1">
    <location>
        <begin position="111"/>
        <end position="127"/>
    </location>
</feature>
<evidence type="ECO:0000256" key="1">
    <source>
        <dbReference type="SAM" id="MobiDB-lite"/>
    </source>
</evidence>
<evidence type="ECO:0000313" key="2">
    <source>
        <dbReference type="EMBL" id="MED6187256.1"/>
    </source>
</evidence>
<dbReference type="EMBL" id="JASCZI010182177">
    <property type="protein sequence ID" value="MED6187256.1"/>
    <property type="molecule type" value="Genomic_DNA"/>
</dbReference>
<comment type="caution">
    <text evidence="2">The sequence shown here is derived from an EMBL/GenBank/DDBJ whole genome shotgun (WGS) entry which is preliminary data.</text>
</comment>
<accession>A0ABU6WQZ4</accession>
<feature type="compositionally biased region" description="Polar residues" evidence="1">
    <location>
        <begin position="95"/>
        <end position="110"/>
    </location>
</feature>
<dbReference type="Proteomes" id="UP001341840">
    <property type="component" value="Unassembled WGS sequence"/>
</dbReference>
<protein>
    <submittedName>
        <fullName evidence="2">Uncharacterized protein</fullName>
    </submittedName>
</protein>